<sequence>EPPWLRDRQKLWKAPEDTLDEESISARNHLLQMGGDEAWEADPVNGEPRCVLEDRLPWELVPERRGSGSDEKRLEEAAEQDQLEHPAADVCSGHEESEVQEGSAPAQPNTNPSEFVEDSNSPEHQSGSRSVRLVLERKHKLLVTGGPGAGKKALTRSIISDLVTEQVISGVAQRLPLRLRLSDLEKLIIEGVADPLQDFTALKYPSTASALSWERLQSPPWPPRLGHQVILLDKRLLVIGGLEAKEGGRTLQDIWASDDLGVTWSELPTPTWTARQGHQVVVHDGKLVLMGGMGDEDRRYRDAWESSDGGCTWQELPCPRWPGRSGHQVVLAKLSNSGTAPREFILLLGGSGVGGHCLKDAWSSDNGGFSWHERELPPWQARSDFRALSWNNQVFVIGGVDDAGQHLNDVWVMSGASWPVKAGGRAAIAGPAARKRESELQASLDLSVQPVTWECFSGSPWAGRSQHEVLSFRGQLVIFGGLGSSGSAAADAWASKDGACWKPLPSLCWSSAATRWGHKALTTQEGQTFVVGGRGGDGMLSSRLLLLALEDVDDSLSRAELADYLQRLLHAEPRHQVLAVAKMDWPAEVEGGDEHPHAPAPDGVEQLDPSTETMSFLVRLGFAELRVKPLEDKHVRHLCRRWMQGMPPATVEQVEAQLVGMKQAHDWQLQELMRFPLVGTMMLRALVPRGNSTSRKPLSLCELYEFALQRCFQSHSAARTHKTEEFDRLHKAGLTSALCEMAFDALGRNSSRCAKAHELAAMGAAEGIDKFVKLATSGQLLLFKAWGNGGVEFRFPSIQDYTAAKHVWRLLQGGKAFPLWMVQENAAGQVSEAVVSCARFFCLQAHGLRKPLLSKEVFFSEKMREGLGFLLRLMCKAGDHCAVRCLIGVAHATGRQALMATPSAGAQMTALHLAATFGHSEAAAVLLELASDPMALCMAVDANGLAPLHCAALHGHEAAIQVLLTNSPDGHALLAYKEKSSRALTSLHLATIQGHEAVVKYLLAAALHPVALCAESDAAGNTPLHLAASNGHTQSVQALLTYSEPKAESQAAAAESLADRASLLLAAVNKYDRQTALHLAADRGKEGVVCQLLKSAPDKMFLLLRPDKLGQTALHLAAEKGHHKVVGALLRMAPEPTALVNIRERIAGQTALHMAAEAGHDPTVRVLLGGLKDNESLVMAKDHCGRYTALHLAAEKGHLAAVEALLELAPDRQGLLHAAERFAGQTALHLAAAAGHGQVVRCLLELAPKPGDLLTATDKSGGFTPLQLASEKGHAAVVEILLELAPDRASQLKATLDRWSGFSALHLAAYRGHALCGQTPRDRKIIEGYLGEVFLSSPG</sequence>
<name>A0A813LQT8_POLGL</name>
<comment type="caution">
    <text evidence="5">The sequence shown here is derived from an EMBL/GenBank/DDBJ whole genome shotgun (WGS) entry which is preliminary data.</text>
</comment>
<feature type="region of interest" description="Disordered" evidence="4">
    <location>
        <begin position="57"/>
        <end position="130"/>
    </location>
</feature>
<evidence type="ECO:0000313" key="6">
    <source>
        <dbReference type="Proteomes" id="UP000626109"/>
    </source>
</evidence>
<dbReference type="InterPro" id="IPR006652">
    <property type="entry name" value="Kelch_1"/>
</dbReference>
<dbReference type="Gene3D" id="1.25.40.20">
    <property type="entry name" value="Ankyrin repeat-containing domain"/>
    <property type="match status" value="4"/>
</dbReference>
<dbReference type="PROSITE" id="PS50088">
    <property type="entry name" value="ANK_REPEAT"/>
    <property type="match status" value="7"/>
</dbReference>
<feature type="repeat" description="ANK" evidence="3">
    <location>
        <begin position="1147"/>
        <end position="1168"/>
    </location>
</feature>
<organism evidence="5 6">
    <name type="scientific">Polarella glacialis</name>
    <name type="common">Dinoflagellate</name>
    <dbReference type="NCBI Taxonomy" id="89957"/>
    <lineage>
        <taxon>Eukaryota</taxon>
        <taxon>Sar</taxon>
        <taxon>Alveolata</taxon>
        <taxon>Dinophyceae</taxon>
        <taxon>Suessiales</taxon>
        <taxon>Suessiaceae</taxon>
        <taxon>Polarella</taxon>
    </lineage>
</organism>
<feature type="repeat" description="ANK" evidence="3">
    <location>
        <begin position="1185"/>
        <end position="1211"/>
    </location>
</feature>
<feature type="repeat" description="ANK" evidence="3">
    <location>
        <begin position="1019"/>
        <end position="1040"/>
    </location>
</feature>
<dbReference type="CDD" id="cd15482">
    <property type="entry name" value="Sialidase_non-viral"/>
    <property type="match status" value="1"/>
</dbReference>
<reference evidence="5" key="1">
    <citation type="submission" date="2021-02" db="EMBL/GenBank/DDBJ databases">
        <authorList>
            <person name="Dougan E. K."/>
            <person name="Rhodes N."/>
            <person name="Thang M."/>
            <person name="Chan C."/>
        </authorList>
    </citation>
    <scope>NUCLEOTIDE SEQUENCE</scope>
</reference>
<keyword evidence="2 3" id="KW-0040">ANK repeat</keyword>
<feature type="repeat" description="ANK" evidence="3">
    <location>
        <begin position="1261"/>
        <end position="1287"/>
    </location>
</feature>
<dbReference type="PANTHER" id="PTHR24198">
    <property type="entry name" value="ANKYRIN REPEAT AND PROTEIN KINASE DOMAIN-CONTAINING PROTEIN"/>
    <property type="match status" value="1"/>
</dbReference>
<feature type="repeat" description="ANK" evidence="3">
    <location>
        <begin position="1109"/>
        <end position="1141"/>
    </location>
</feature>
<feature type="compositionally biased region" description="Basic and acidic residues" evidence="4">
    <location>
        <begin position="57"/>
        <end position="97"/>
    </location>
</feature>
<evidence type="ECO:0000256" key="2">
    <source>
        <dbReference type="ARBA" id="ARBA00023043"/>
    </source>
</evidence>
<feature type="repeat" description="ANK" evidence="3">
    <location>
        <begin position="943"/>
        <end position="969"/>
    </location>
</feature>
<dbReference type="InterPro" id="IPR036770">
    <property type="entry name" value="Ankyrin_rpt-contain_sf"/>
</dbReference>
<proteinExistence type="predicted"/>
<dbReference type="PANTHER" id="PTHR24198:SF165">
    <property type="entry name" value="ANKYRIN REPEAT-CONTAINING PROTEIN-RELATED"/>
    <property type="match status" value="1"/>
</dbReference>
<dbReference type="EMBL" id="CAJNNW010037015">
    <property type="protein sequence ID" value="CAE8738860.1"/>
    <property type="molecule type" value="Genomic_DNA"/>
</dbReference>
<evidence type="ECO:0000256" key="3">
    <source>
        <dbReference type="PROSITE-ProRule" id="PRU00023"/>
    </source>
</evidence>
<dbReference type="PROSITE" id="PS50297">
    <property type="entry name" value="ANK_REP_REGION"/>
    <property type="match status" value="7"/>
</dbReference>
<evidence type="ECO:0000256" key="1">
    <source>
        <dbReference type="ARBA" id="ARBA00022737"/>
    </source>
</evidence>
<dbReference type="InterPro" id="IPR002110">
    <property type="entry name" value="Ankyrin_rpt"/>
</dbReference>
<evidence type="ECO:0000313" key="5">
    <source>
        <dbReference type="EMBL" id="CAE8738860.1"/>
    </source>
</evidence>
<dbReference type="SMART" id="SM00248">
    <property type="entry name" value="ANK"/>
    <property type="match status" value="10"/>
</dbReference>
<keyword evidence="1" id="KW-0677">Repeat</keyword>
<feature type="non-terminal residue" evidence="5">
    <location>
        <position position="1"/>
    </location>
</feature>
<dbReference type="SUPFAM" id="SSF48403">
    <property type="entry name" value="Ankyrin repeat"/>
    <property type="match status" value="1"/>
</dbReference>
<dbReference type="Pfam" id="PF12796">
    <property type="entry name" value="Ank_2"/>
    <property type="match status" value="5"/>
</dbReference>
<dbReference type="Pfam" id="PF01344">
    <property type="entry name" value="Kelch_1"/>
    <property type="match status" value="1"/>
</dbReference>
<protein>
    <submittedName>
        <fullName evidence="5">Uncharacterized protein</fullName>
    </submittedName>
</protein>
<dbReference type="SUPFAM" id="SSF117281">
    <property type="entry name" value="Kelch motif"/>
    <property type="match status" value="2"/>
</dbReference>
<feature type="repeat" description="ANK" evidence="3">
    <location>
        <begin position="1223"/>
        <end position="1245"/>
    </location>
</feature>
<accession>A0A813LQT8</accession>
<dbReference type="InterPro" id="IPR015915">
    <property type="entry name" value="Kelch-typ_b-propeller"/>
</dbReference>
<gene>
    <name evidence="5" type="ORF">PGLA2088_LOCUS49372</name>
</gene>
<feature type="compositionally biased region" description="Polar residues" evidence="4">
    <location>
        <begin position="106"/>
        <end position="129"/>
    </location>
</feature>
<dbReference type="Gene3D" id="2.120.10.80">
    <property type="entry name" value="Kelch-type beta propeller"/>
    <property type="match status" value="2"/>
</dbReference>
<evidence type="ECO:0000256" key="4">
    <source>
        <dbReference type="SAM" id="MobiDB-lite"/>
    </source>
</evidence>
<dbReference type="Proteomes" id="UP000626109">
    <property type="component" value="Unassembled WGS sequence"/>
</dbReference>